<reference evidence="2" key="1">
    <citation type="submission" date="2019-09" db="EMBL/GenBank/DDBJ databases">
        <authorList>
            <person name="Li J."/>
        </authorList>
    </citation>
    <scope>NUCLEOTIDE SEQUENCE [LARGE SCALE GENOMIC DNA]</scope>
    <source>
        <strain evidence="2">NRBC 14897</strain>
    </source>
</reference>
<dbReference type="SUPFAM" id="SSF51556">
    <property type="entry name" value="Metallo-dependent hydrolases"/>
    <property type="match status" value="1"/>
</dbReference>
<comment type="caution">
    <text evidence="2">The sequence shown here is derived from an EMBL/GenBank/DDBJ whole genome shotgun (WGS) entry which is preliminary data.</text>
</comment>
<dbReference type="PANTHER" id="PTHR35563:SF2">
    <property type="entry name" value="BARREL METAL-DEPENDENT HYDROLASE, PUTATIVE (AFU_ORTHOLOGUE AFUA_1G16240)-RELATED"/>
    <property type="match status" value="1"/>
</dbReference>
<dbReference type="Gene3D" id="3.20.20.140">
    <property type="entry name" value="Metal-dependent hydrolases"/>
    <property type="match status" value="1"/>
</dbReference>
<feature type="domain" description="Amidohydrolase-related" evidence="1">
    <location>
        <begin position="7"/>
        <end position="224"/>
    </location>
</feature>
<keyword evidence="3" id="KW-1185">Reference proteome</keyword>
<dbReference type="RefSeq" id="WP_129180635.1">
    <property type="nucleotide sequence ID" value="NZ_JAGIOG010000001.1"/>
</dbReference>
<dbReference type="InterPro" id="IPR006680">
    <property type="entry name" value="Amidohydro-rel"/>
</dbReference>
<dbReference type="PANTHER" id="PTHR35563">
    <property type="entry name" value="BARREL METAL-DEPENDENT HYDROLASE, PUTATIVE (AFU_ORTHOLOGUE AFUA_1G16240)-RELATED"/>
    <property type="match status" value="1"/>
</dbReference>
<dbReference type="OrthoDB" id="5450317at2"/>
<sequence length="257" mass="27746">MNPLRLVDTHAHVFERDLPMAPGRRYQPHHDATPEAYLAMLDDHGFGSGVLVQPSFLGTDNSYLLAAIAGAPDRLRGVAVLDDPATTDLAELHDGGVRGVRLNLVGRDVPDLSSSSWQRSARRLAALGWHLEIQATETQWAELAPHVVSWPGRVVVDHLGLPGPADAGVVASLAALDHVWVKVSAPYRSGLELATARGRSLVDAGLVDRLVFGTDWPFTQHEGQLVSSLVGWARSLVGDAMFDDQLPRQAAELFQLG</sequence>
<evidence type="ECO:0000259" key="1">
    <source>
        <dbReference type="Pfam" id="PF04909"/>
    </source>
</evidence>
<dbReference type="Pfam" id="PF04909">
    <property type="entry name" value="Amidohydro_2"/>
    <property type="match status" value="1"/>
</dbReference>
<evidence type="ECO:0000313" key="2">
    <source>
        <dbReference type="EMBL" id="KAA1380301.1"/>
    </source>
</evidence>
<proteinExistence type="predicted"/>
<dbReference type="InterPro" id="IPR052358">
    <property type="entry name" value="Aro_Compnd_Degr_Hydrolases"/>
</dbReference>
<organism evidence="2 3">
    <name type="scientific">Aeromicrobium fastidiosum</name>
    <dbReference type="NCBI Taxonomy" id="52699"/>
    <lineage>
        <taxon>Bacteria</taxon>
        <taxon>Bacillati</taxon>
        <taxon>Actinomycetota</taxon>
        <taxon>Actinomycetes</taxon>
        <taxon>Propionibacteriales</taxon>
        <taxon>Nocardioidaceae</taxon>
        <taxon>Aeromicrobium</taxon>
    </lineage>
</organism>
<dbReference type="EMBL" id="SDPP02000001">
    <property type="protein sequence ID" value="KAA1380301.1"/>
    <property type="molecule type" value="Genomic_DNA"/>
</dbReference>
<dbReference type="AlphaFoldDB" id="A0A641ATC3"/>
<dbReference type="InterPro" id="IPR032466">
    <property type="entry name" value="Metal_Hydrolase"/>
</dbReference>
<protein>
    <submittedName>
        <fullName evidence="2">Amidohydrolase family protein</fullName>
    </submittedName>
</protein>
<gene>
    <name evidence="2" type="ORF">ESP62_003650</name>
</gene>
<dbReference type="Proteomes" id="UP001515100">
    <property type="component" value="Unassembled WGS sequence"/>
</dbReference>
<evidence type="ECO:0000313" key="3">
    <source>
        <dbReference type="Proteomes" id="UP001515100"/>
    </source>
</evidence>
<dbReference type="GO" id="GO:0016787">
    <property type="term" value="F:hydrolase activity"/>
    <property type="evidence" value="ECO:0007669"/>
    <property type="project" value="InterPro"/>
</dbReference>
<accession>A0A641ATC3</accession>
<name>A0A641ATC3_9ACTN</name>